<dbReference type="Pfam" id="PF12704">
    <property type="entry name" value="MacB_PCD"/>
    <property type="match status" value="1"/>
</dbReference>
<feature type="transmembrane region" description="Helical" evidence="8">
    <location>
        <begin position="324"/>
        <end position="342"/>
    </location>
</feature>
<dbReference type="AlphaFoldDB" id="A0AA94JD26"/>
<dbReference type="EMBL" id="PIPS01000002">
    <property type="protein sequence ID" value="RUO43298.1"/>
    <property type="molecule type" value="Genomic_DNA"/>
</dbReference>
<dbReference type="InterPro" id="IPR011925">
    <property type="entry name" value="LolCE_TM"/>
</dbReference>
<keyword evidence="3" id="KW-0813">Transport</keyword>
<keyword evidence="6 8" id="KW-1133">Transmembrane helix</keyword>
<feature type="transmembrane region" description="Helical" evidence="8">
    <location>
        <begin position="349"/>
        <end position="369"/>
    </location>
</feature>
<dbReference type="InterPro" id="IPR025857">
    <property type="entry name" value="MacB_PCD"/>
</dbReference>
<comment type="similarity">
    <text evidence="2">Belongs to the ABC-4 integral membrane protein family. LolC/E subfamily.</text>
</comment>
<dbReference type="Proteomes" id="UP000286680">
    <property type="component" value="Unassembled WGS sequence"/>
</dbReference>
<feature type="transmembrane region" description="Helical" evidence="8">
    <location>
        <begin position="26"/>
        <end position="48"/>
    </location>
</feature>
<comment type="caution">
    <text evidence="11">The sequence shown here is derived from an EMBL/GenBank/DDBJ whole genome shotgun (WGS) entry which is preliminary data.</text>
</comment>
<dbReference type="GO" id="GO:0042953">
    <property type="term" value="P:lipoprotein transport"/>
    <property type="evidence" value="ECO:0007669"/>
    <property type="project" value="InterPro"/>
</dbReference>
<feature type="transmembrane region" description="Helical" evidence="8">
    <location>
        <begin position="274"/>
        <end position="296"/>
    </location>
</feature>
<dbReference type="Pfam" id="PF02687">
    <property type="entry name" value="FtsX"/>
    <property type="match status" value="1"/>
</dbReference>
<keyword evidence="12" id="KW-1185">Reference proteome</keyword>
<dbReference type="InterPro" id="IPR003838">
    <property type="entry name" value="ABC3_permease_C"/>
</dbReference>
<keyword evidence="11" id="KW-0449">Lipoprotein</keyword>
<evidence type="ECO:0000256" key="2">
    <source>
        <dbReference type="ARBA" id="ARBA00005236"/>
    </source>
</evidence>
<accession>A0AA94JD26</accession>
<keyword evidence="4" id="KW-1003">Cell membrane</keyword>
<evidence type="ECO:0000256" key="1">
    <source>
        <dbReference type="ARBA" id="ARBA00004651"/>
    </source>
</evidence>
<dbReference type="PANTHER" id="PTHR30489:SF8">
    <property type="entry name" value="LIPOPROTEIN-RELEASING SYSTEM TRANSMEMBRANE PROTEIN LOLC"/>
    <property type="match status" value="1"/>
</dbReference>
<evidence type="ECO:0000313" key="11">
    <source>
        <dbReference type="EMBL" id="RUO43298.1"/>
    </source>
</evidence>
<evidence type="ECO:0000256" key="5">
    <source>
        <dbReference type="ARBA" id="ARBA00022692"/>
    </source>
</evidence>
<dbReference type="RefSeq" id="WP_126819963.1">
    <property type="nucleotide sequence ID" value="NZ_PIPS01000002.1"/>
</dbReference>
<organism evidence="11 12">
    <name type="scientific">Idiomarina aquatica</name>
    <dbReference type="NCBI Taxonomy" id="1327752"/>
    <lineage>
        <taxon>Bacteria</taxon>
        <taxon>Pseudomonadati</taxon>
        <taxon>Pseudomonadota</taxon>
        <taxon>Gammaproteobacteria</taxon>
        <taxon>Alteromonadales</taxon>
        <taxon>Idiomarinaceae</taxon>
        <taxon>Idiomarina</taxon>
    </lineage>
</organism>
<sequence length="408" mass="44377">MFQPVTLFIAIRYGRAQKSSAFTRFINRFALGGIALGIMALIVVMSVMNGFEHELKQRILGAVPQVTLTAKQPLSDWQQQLMELPEHPAVASTLPLVQSQAVIQGRDEMVVAMARGRVSHDSSDGLPPRLRDALRVGQWQLLNEGTFRVILGQAVAQRLGVTVGDSVRMITAAGAVYTPFGMVPAQRRFDVVGIFALESEIDSGLVVTAAADLNRLMRQPAASIQGFQLQLTDAFDAPRVAAAYREQTDYQVDDWRQQFGQLFNAVAMEKRMMWLMLALIIAVAAFNTLSALVMVINEKRHDIAILQTIGLTQPQIRRVFLLQGSYNGIIGTAVGVLAGLLISLFLNPLLSLLGVNLMAISPAGLPVLIDAGQVIMVALASLILCLVATVYPALMAAKTQPSEALRYD</sequence>
<feature type="transmembrane region" description="Helical" evidence="8">
    <location>
        <begin position="375"/>
        <end position="397"/>
    </location>
</feature>
<comment type="subcellular location">
    <subcellularLocation>
        <location evidence="1">Cell membrane</location>
        <topology evidence="1">Multi-pass membrane protein</topology>
    </subcellularLocation>
</comment>
<dbReference type="GO" id="GO:0044874">
    <property type="term" value="P:lipoprotein localization to outer membrane"/>
    <property type="evidence" value="ECO:0007669"/>
    <property type="project" value="TreeGrafter"/>
</dbReference>
<evidence type="ECO:0000256" key="4">
    <source>
        <dbReference type="ARBA" id="ARBA00022475"/>
    </source>
</evidence>
<reference evidence="12" key="1">
    <citation type="journal article" date="2018" name="Front. Microbiol.">
        <title>Genome-Based Analysis Reveals the Taxonomy and Diversity of the Family Idiomarinaceae.</title>
        <authorList>
            <person name="Liu Y."/>
            <person name="Lai Q."/>
            <person name="Shao Z."/>
        </authorList>
    </citation>
    <scope>NUCLEOTIDE SEQUENCE [LARGE SCALE GENOMIC DNA]</scope>
    <source>
        <strain evidence="12">SN-14</strain>
    </source>
</reference>
<gene>
    <name evidence="11" type="ORF">CWE23_08065</name>
</gene>
<feature type="domain" description="ABC3 transporter permease C-terminal" evidence="9">
    <location>
        <begin position="275"/>
        <end position="401"/>
    </location>
</feature>
<dbReference type="PANTHER" id="PTHR30489">
    <property type="entry name" value="LIPOPROTEIN-RELEASING SYSTEM TRANSMEMBRANE PROTEIN LOLE"/>
    <property type="match status" value="1"/>
</dbReference>
<proteinExistence type="inferred from homology"/>
<evidence type="ECO:0000256" key="8">
    <source>
        <dbReference type="SAM" id="Phobius"/>
    </source>
</evidence>
<evidence type="ECO:0000259" key="10">
    <source>
        <dbReference type="Pfam" id="PF12704"/>
    </source>
</evidence>
<evidence type="ECO:0000313" key="12">
    <source>
        <dbReference type="Proteomes" id="UP000286680"/>
    </source>
</evidence>
<evidence type="ECO:0000256" key="7">
    <source>
        <dbReference type="ARBA" id="ARBA00023136"/>
    </source>
</evidence>
<evidence type="ECO:0000259" key="9">
    <source>
        <dbReference type="Pfam" id="PF02687"/>
    </source>
</evidence>
<evidence type="ECO:0000256" key="6">
    <source>
        <dbReference type="ARBA" id="ARBA00022989"/>
    </source>
</evidence>
<name>A0AA94JD26_9GAMM</name>
<dbReference type="GO" id="GO:0098797">
    <property type="term" value="C:plasma membrane protein complex"/>
    <property type="evidence" value="ECO:0007669"/>
    <property type="project" value="TreeGrafter"/>
</dbReference>
<dbReference type="NCBIfam" id="TIGR02212">
    <property type="entry name" value="lolCE"/>
    <property type="match status" value="1"/>
</dbReference>
<feature type="domain" description="MacB-like periplasmic core" evidence="10">
    <location>
        <begin position="30"/>
        <end position="244"/>
    </location>
</feature>
<protein>
    <submittedName>
        <fullName evidence="11">Lipoprotein-releasing system transmembrane subunit, LolC/LolE family</fullName>
    </submittedName>
</protein>
<evidence type="ECO:0000256" key="3">
    <source>
        <dbReference type="ARBA" id="ARBA00022448"/>
    </source>
</evidence>
<dbReference type="InterPro" id="IPR051447">
    <property type="entry name" value="Lipoprotein-release_system"/>
</dbReference>
<keyword evidence="7 8" id="KW-0472">Membrane</keyword>
<keyword evidence="5 8" id="KW-0812">Transmembrane</keyword>